<evidence type="ECO:0000256" key="1">
    <source>
        <dbReference type="ARBA" id="ARBA00004141"/>
    </source>
</evidence>
<dbReference type="OrthoDB" id="9811483at2"/>
<keyword evidence="4 5" id="KW-0472">Membrane</keyword>
<evidence type="ECO:0000256" key="3">
    <source>
        <dbReference type="ARBA" id="ARBA00022989"/>
    </source>
</evidence>
<dbReference type="InterPro" id="IPR013525">
    <property type="entry name" value="ABC2_TM"/>
</dbReference>
<keyword evidence="3 5" id="KW-1133">Transmembrane helix</keyword>
<feature type="transmembrane region" description="Helical" evidence="5">
    <location>
        <begin position="694"/>
        <end position="711"/>
    </location>
</feature>
<accession>A0A3T1D7X4</accession>
<sequence>MHPFHVFKQSFRYFIHKPMLVISFIAVAFIPTLYSGFLIRGTWNPYGQLSNLPVAIVNMDQGASYEGKSLNVGKDFVDELSNNNSFAWSFVNKEEADQGMKGNHYYASITIPANFSQDIATLSSDNPKQASILFESNSYYNFVAGQISENVSKELKERLSHNVTEAYSRSIFTQFESLSSGLSLASKGSNDLNTGAVQLNDGIVKFSSSLAELAKGAGTLDSSVGLLKDGAGALQTGVIQLNNGASELSLGAKKLAAAGIGLQEGALKTEQGSTAITAGIKSSKAAADQLTAGLQSTVTGSGQLNDGLGSSLSSIDELSTGSAQVATGLQKAMDSNESLASDPQLQKLLAASQEVAKGTKELLSGQKKLQAASGALYSGQQKLLAGSQKLSTGQDSMLRGVTELQTGQKQIYEGLKEYNSKFNQITTGSSKLAEGAKQLNVGATKLHTGLGQMVGGVGKVASGASQLNAATAPLGEGAGKLVNGAHELASKLTEAADKTSMIKANDKMIQMLAQPVAMISSNERKVTIYGNGIAPYFISMALFAGALVFTTIISARSSIVDGASGISVFVSKTLTFACISLAQSLIAVTILVYILGLKVQSVPLFYLYTALAGFTFMFMVQAIVTWLDLPGRFVVLLIMIFQLASSAGTFPLELLPGWAKAMNPWLPMTYTIRGFRDVISSGNYNDMWSQVARFAPYLLVSLILTFVYFISRGKGKVEEEQLMPVKL</sequence>
<dbReference type="GO" id="GO:0140359">
    <property type="term" value="F:ABC-type transporter activity"/>
    <property type="evidence" value="ECO:0007669"/>
    <property type="project" value="InterPro"/>
</dbReference>
<dbReference type="InterPro" id="IPR017500">
    <property type="entry name" value="Phage_infect_YhgE_N"/>
</dbReference>
<dbReference type="NCBIfam" id="TIGR03061">
    <property type="entry name" value="pip_yhgE_Nterm"/>
    <property type="match status" value="1"/>
</dbReference>
<feature type="domain" description="ABC-2 type transporter transmembrane" evidence="6">
    <location>
        <begin position="487"/>
        <end position="710"/>
    </location>
</feature>
<protein>
    <submittedName>
        <fullName evidence="7">Phage infection protein</fullName>
    </submittedName>
</protein>
<keyword evidence="8" id="KW-1185">Reference proteome</keyword>
<dbReference type="InterPro" id="IPR051328">
    <property type="entry name" value="T7SS_ABC-Transporter"/>
</dbReference>
<evidence type="ECO:0000256" key="5">
    <source>
        <dbReference type="SAM" id="Phobius"/>
    </source>
</evidence>
<gene>
    <name evidence="7" type="ORF">KCTCHS21_35860</name>
</gene>
<keyword evidence="2 5" id="KW-0812">Transmembrane</keyword>
<dbReference type="Pfam" id="PF12698">
    <property type="entry name" value="ABC2_membrane_3"/>
    <property type="match status" value="2"/>
</dbReference>
<reference evidence="7 8" key="1">
    <citation type="submission" date="2019-01" db="EMBL/GenBank/DDBJ databases">
        <title>Complete genome sequence of Cohnella hallensis HS21 isolated from Korean fir (Abies koreana) rhizospheric soil.</title>
        <authorList>
            <person name="Jiang L."/>
            <person name="Kang S.W."/>
            <person name="Kim S."/>
            <person name="Jung J."/>
            <person name="Kim C.Y."/>
            <person name="Kim D.H."/>
            <person name="Kim S.W."/>
            <person name="Lee J."/>
        </authorList>
    </citation>
    <scope>NUCLEOTIDE SEQUENCE [LARGE SCALE GENOMIC DNA]</scope>
    <source>
        <strain evidence="7 8">HS21</strain>
    </source>
</reference>
<feature type="transmembrane region" description="Helical" evidence="5">
    <location>
        <begin position="533"/>
        <end position="553"/>
    </location>
</feature>
<comment type="subcellular location">
    <subcellularLocation>
        <location evidence="1">Membrane</location>
        <topology evidence="1">Multi-pass membrane protein</topology>
    </subcellularLocation>
</comment>
<dbReference type="NCBIfam" id="TIGR03057">
    <property type="entry name" value="xxxLxxG_by_4"/>
    <property type="match status" value="3"/>
</dbReference>
<evidence type="ECO:0000259" key="6">
    <source>
        <dbReference type="Pfam" id="PF12698"/>
    </source>
</evidence>
<feature type="transmembrane region" description="Helical" evidence="5">
    <location>
        <begin position="20"/>
        <end position="43"/>
    </location>
</feature>
<feature type="transmembrane region" description="Helical" evidence="5">
    <location>
        <begin position="574"/>
        <end position="594"/>
    </location>
</feature>
<dbReference type="NCBIfam" id="TIGR03062">
    <property type="entry name" value="pip_yhgE_Cterm"/>
    <property type="match status" value="1"/>
</dbReference>
<organism evidence="7 8">
    <name type="scientific">Cohnella abietis</name>
    <dbReference type="NCBI Taxonomy" id="2507935"/>
    <lineage>
        <taxon>Bacteria</taxon>
        <taxon>Bacillati</taxon>
        <taxon>Bacillota</taxon>
        <taxon>Bacilli</taxon>
        <taxon>Bacillales</taxon>
        <taxon>Paenibacillaceae</taxon>
        <taxon>Cohnella</taxon>
    </lineage>
</organism>
<dbReference type="InterPro" id="IPR017501">
    <property type="entry name" value="Phage_infect_YhgE_C"/>
</dbReference>
<dbReference type="KEGG" id="cohn:KCTCHS21_35860"/>
<dbReference type="RefSeq" id="WP_130611117.1">
    <property type="nucleotide sequence ID" value="NZ_AP019400.1"/>
</dbReference>
<dbReference type="GO" id="GO:0016020">
    <property type="term" value="C:membrane"/>
    <property type="evidence" value="ECO:0007669"/>
    <property type="project" value="UniProtKB-SubCell"/>
</dbReference>
<evidence type="ECO:0000256" key="2">
    <source>
        <dbReference type="ARBA" id="ARBA00022692"/>
    </source>
</evidence>
<name>A0A3T1D7X4_9BACL</name>
<dbReference type="AlphaFoldDB" id="A0A3T1D7X4"/>
<dbReference type="Gene3D" id="1.10.287.950">
    <property type="entry name" value="Methyl-accepting chemotaxis protein"/>
    <property type="match status" value="1"/>
</dbReference>
<feature type="transmembrane region" description="Helical" evidence="5">
    <location>
        <begin position="634"/>
        <end position="652"/>
    </location>
</feature>
<dbReference type="Proteomes" id="UP000289856">
    <property type="component" value="Chromosome"/>
</dbReference>
<dbReference type="InterPro" id="IPR023908">
    <property type="entry name" value="xxxLxxG_rpt"/>
</dbReference>
<dbReference type="PANTHER" id="PTHR43077:SF5">
    <property type="entry name" value="PHAGE INFECTION PROTEIN"/>
    <property type="match status" value="1"/>
</dbReference>
<evidence type="ECO:0000313" key="7">
    <source>
        <dbReference type="EMBL" id="BBI34187.1"/>
    </source>
</evidence>
<dbReference type="PANTHER" id="PTHR43077">
    <property type="entry name" value="TRANSPORT PERMEASE YVFS-RELATED"/>
    <property type="match status" value="1"/>
</dbReference>
<feature type="domain" description="ABC-2 type transporter transmembrane" evidence="6">
    <location>
        <begin position="20"/>
        <end position="159"/>
    </location>
</feature>
<dbReference type="EMBL" id="AP019400">
    <property type="protein sequence ID" value="BBI34187.1"/>
    <property type="molecule type" value="Genomic_DNA"/>
</dbReference>
<dbReference type="Gene3D" id="3.40.1710.10">
    <property type="entry name" value="abc type-2 transporter like domain"/>
    <property type="match status" value="1"/>
</dbReference>
<feature type="transmembrane region" description="Helical" evidence="5">
    <location>
        <begin position="606"/>
        <end position="627"/>
    </location>
</feature>
<evidence type="ECO:0000313" key="8">
    <source>
        <dbReference type="Proteomes" id="UP000289856"/>
    </source>
</evidence>
<proteinExistence type="predicted"/>
<evidence type="ECO:0000256" key="4">
    <source>
        <dbReference type="ARBA" id="ARBA00023136"/>
    </source>
</evidence>